<protein>
    <submittedName>
        <fullName evidence="2">Uncharacterized protein</fullName>
    </submittedName>
</protein>
<dbReference type="EMBL" id="QRBI01000105">
    <property type="protein sequence ID" value="RMC13569.1"/>
    <property type="molecule type" value="Genomic_DNA"/>
</dbReference>
<reference evidence="2 3" key="1">
    <citation type="submission" date="2018-07" db="EMBL/GenBank/DDBJ databases">
        <title>A high quality draft genome assembly of the barn swallow (H. rustica rustica).</title>
        <authorList>
            <person name="Formenti G."/>
            <person name="Chiara M."/>
            <person name="Poveda L."/>
            <person name="Francoijs K.-J."/>
            <person name="Bonisoli-Alquati A."/>
            <person name="Canova L."/>
            <person name="Gianfranceschi L."/>
            <person name="Horner D.S."/>
            <person name="Saino N."/>
        </authorList>
    </citation>
    <scope>NUCLEOTIDE SEQUENCE [LARGE SCALE GENOMIC DNA]</scope>
    <source>
        <strain evidence="2">Chelidonia</strain>
        <tissue evidence="2">Blood</tissue>
    </source>
</reference>
<sequence length="98" mass="10888">MNEEAAQKSDGGEKCNGGSQRRKRPKKVGTIYFGKRDKIAMCKSSKIPIDPFCVDNEILIELDEFDLCIGGDREQLYSDTAFSYIFCIPGGCPSQEAK</sequence>
<dbReference type="STRING" id="333673.A0A3M0KJZ4"/>
<feature type="compositionally biased region" description="Basic and acidic residues" evidence="1">
    <location>
        <begin position="1"/>
        <end position="13"/>
    </location>
</feature>
<comment type="caution">
    <text evidence="2">The sequence shown here is derived from an EMBL/GenBank/DDBJ whole genome shotgun (WGS) entry which is preliminary data.</text>
</comment>
<evidence type="ECO:0000313" key="2">
    <source>
        <dbReference type="EMBL" id="RMC13569.1"/>
    </source>
</evidence>
<dbReference type="OrthoDB" id="10468756at2759"/>
<feature type="region of interest" description="Disordered" evidence="1">
    <location>
        <begin position="1"/>
        <end position="27"/>
    </location>
</feature>
<accession>A0A3M0KJZ4</accession>
<organism evidence="2 3">
    <name type="scientific">Hirundo rustica rustica</name>
    <dbReference type="NCBI Taxonomy" id="333673"/>
    <lineage>
        <taxon>Eukaryota</taxon>
        <taxon>Metazoa</taxon>
        <taxon>Chordata</taxon>
        <taxon>Craniata</taxon>
        <taxon>Vertebrata</taxon>
        <taxon>Euteleostomi</taxon>
        <taxon>Archelosauria</taxon>
        <taxon>Archosauria</taxon>
        <taxon>Dinosauria</taxon>
        <taxon>Saurischia</taxon>
        <taxon>Theropoda</taxon>
        <taxon>Coelurosauria</taxon>
        <taxon>Aves</taxon>
        <taxon>Neognathae</taxon>
        <taxon>Neoaves</taxon>
        <taxon>Telluraves</taxon>
        <taxon>Australaves</taxon>
        <taxon>Passeriformes</taxon>
        <taxon>Sylvioidea</taxon>
        <taxon>Hirundinidae</taxon>
        <taxon>Hirundo</taxon>
    </lineage>
</organism>
<name>A0A3M0KJZ4_HIRRU</name>
<evidence type="ECO:0000313" key="3">
    <source>
        <dbReference type="Proteomes" id="UP000269221"/>
    </source>
</evidence>
<gene>
    <name evidence="2" type="ORF">DUI87_08645</name>
</gene>
<dbReference type="Proteomes" id="UP000269221">
    <property type="component" value="Unassembled WGS sequence"/>
</dbReference>
<evidence type="ECO:0000256" key="1">
    <source>
        <dbReference type="SAM" id="MobiDB-lite"/>
    </source>
</evidence>
<keyword evidence="3" id="KW-1185">Reference proteome</keyword>
<dbReference type="AlphaFoldDB" id="A0A3M0KJZ4"/>
<proteinExistence type="predicted"/>